<feature type="domain" description="Temptin Cys/Cys disulfide" evidence="3">
    <location>
        <begin position="17"/>
        <end position="113"/>
    </location>
</feature>
<comment type="caution">
    <text evidence="4">The sequence shown here is derived from an EMBL/GenBank/DDBJ whole genome shotgun (WGS) entry which is preliminary data.</text>
</comment>
<dbReference type="Pfam" id="PF24784">
    <property type="entry name" value="Temptin_C"/>
    <property type="match status" value="1"/>
</dbReference>
<dbReference type="InterPro" id="IPR057626">
    <property type="entry name" value="S-S_Temptin"/>
</dbReference>
<organism evidence="4 5">
    <name type="scientific">Plakobranchus ocellatus</name>
    <dbReference type="NCBI Taxonomy" id="259542"/>
    <lineage>
        <taxon>Eukaryota</taxon>
        <taxon>Metazoa</taxon>
        <taxon>Spiralia</taxon>
        <taxon>Lophotrochozoa</taxon>
        <taxon>Mollusca</taxon>
        <taxon>Gastropoda</taxon>
        <taxon>Heterobranchia</taxon>
        <taxon>Euthyneura</taxon>
        <taxon>Panpulmonata</taxon>
        <taxon>Sacoglossa</taxon>
        <taxon>Placobranchoidea</taxon>
        <taxon>Plakobranchidae</taxon>
        <taxon>Plakobranchus</taxon>
    </lineage>
</organism>
<proteinExistence type="predicted"/>
<feature type="chain" id="PRO_5043719126" evidence="2">
    <location>
        <begin position="19"/>
        <end position="122"/>
    </location>
</feature>
<evidence type="ECO:0000256" key="2">
    <source>
        <dbReference type="SAM" id="SignalP"/>
    </source>
</evidence>
<keyword evidence="2" id="KW-0732">Signal</keyword>
<accession>A0AAV3YB92</accession>
<protein>
    <submittedName>
        <fullName evidence="4">Temptin</fullName>
    </submittedName>
</protein>
<dbReference type="PANTHER" id="PTHR34737">
    <property type="entry name" value="EF-HAND DOMAIN-CONTAINING PROTEIN"/>
    <property type="match status" value="1"/>
</dbReference>
<name>A0AAV3YB92_9GAST</name>
<sequence>MVALIVLTFALLLGSSQAFKHYRLRIPNGKNVPHPCKANLKWPGVGHENRSGGGKRNAFGVDFAKFGSKWNEEICQADSDGDGWTNGYELGDPDCAWSPGQTPSRSDNITHPGESTGTIKIY</sequence>
<dbReference type="Proteomes" id="UP000735302">
    <property type="component" value="Unassembled WGS sequence"/>
</dbReference>
<dbReference type="AlphaFoldDB" id="A0AAV3YB92"/>
<feature type="signal peptide" evidence="2">
    <location>
        <begin position="1"/>
        <end position="18"/>
    </location>
</feature>
<reference evidence="4 5" key="1">
    <citation type="journal article" date="2021" name="Elife">
        <title>Chloroplast acquisition without the gene transfer in kleptoplastic sea slugs, Plakobranchus ocellatus.</title>
        <authorList>
            <person name="Maeda T."/>
            <person name="Takahashi S."/>
            <person name="Yoshida T."/>
            <person name="Shimamura S."/>
            <person name="Takaki Y."/>
            <person name="Nagai Y."/>
            <person name="Toyoda A."/>
            <person name="Suzuki Y."/>
            <person name="Arimoto A."/>
            <person name="Ishii H."/>
            <person name="Satoh N."/>
            <person name="Nishiyama T."/>
            <person name="Hasebe M."/>
            <person name="Maruyama T."/>
            <person name="Minagawa J."/>
            <person name="Obokata J."/>
            <person name="Shigenobu S."/>
        </authorList>
    </citation>
    <scope>NUCLEOTIDE SEQUENCE [LARGE SCALE GENOMIC DNA]</scope>
</reference>
<evidence type="ECO:0000256" key="1">
    <source>
        <dbReference type="SAM" id="MobiDB-lite"/>
    </source>
</evidence>
<dbReference type="EMBL" id="BLXT01000722">
    <property type="protein sequence ID" value="GFN79645.1"/>
    <property type="molecule type" value="Genomic_DNA"/>
</dbReference>
<dbReference type="PANTHER" id="PTHR34737:SF2">
    <property type="entry name" value="EF-HAND DOMAIN-CONTAINING PROTEIN"/>
    <property type="match status" value="1"/>
</dbReference>
<evidence type="ECO:0000313" key="4">
    <source>
        <dbReference type="EMBL" id="GFN79645.1"/>
    </source>
</evidence>
<gene>
    <name evidence="4" type="ORF">PoB_000615100</name>
</gene>
<dbReference type="InterPro" id="IPR055313">
    <property type="entry name" value="Temptin-like"/>
</dbReference>
<feature type="region of interest" description="Disordered" evidence="1">
    <location>
        <begin position="99"/>
        <end position="122"/>
    </location>
</feature>
<evidence type="ECO:0000313" key="5">
    <source>
        <dbReference type="Proteomes" id="UP000735302"/>
    </source>
</evidence>
<evidence type="ECO:0000259" key="3">
    <source>
        <dbReference type="Pfam" id="PF24784"/>
    </source>
</evidence>
<keyword evidence="5" id="KW-1185">Reference proteome</keyword>